<dbReference type="InterPro" id="IPR046952">
    <property type="entry name" value="GSHR/TRXR-like"/>
</dbReference>
<dbReference type="InterPro" id="IPR023753">
    <property type="entry name" value="FAD/NAD-binding_dom"/>
</dbReference>
<protein>
    <recommendedName>
        <fullName evidence="8">FAD/NAD(P)-binding domain-containing protein</fullName>
    </recommendedName>
</protein>
<feature type="domain" description="FAD/NAD(P)-binding" evidence="8">
    <location>
        <begin position="14"/>
        <end position="137"/>
    </location>
</feature>
<dbReference type="PROSITE" id="PS00076">
    <property type="entry name" value="PYRIDINE_REDOX_1"/>
    <property type="match status" value="1"/>
</dbReference>
<dbReference type="InterPro" id="IPR012999">
    <property type="entry name" value="Pyr_OxRdtase_I_AS"/>
</dbReference>
<dbReference type="OrthoDB" id="9800167at2"/>
<organism evidence="9 10">
    <name type="scientific">Amnimonas aquatica</name>
    <dbReference type="NCBI Taxonomy" id="2094561"/>
    <lineage>
        <taxon>Bacteria</taxon>
        <taxon>Pseudomonadati</taxon>
        <taxon>Pseudomonadota</taxon>
        <taxon>Gammaproteobacteria</taxon>
        <taxon>Moraxellales</taxon>
        <taxon>Moraxellaceae</taxon>
        <taxon>Amnimonas</taxon>
    </lineage>
</organism>
<dbReference type="EMBL" id="PTQZ01000236">
    <property type="protein sequence ID" value="PQA34008.1"/>
    <property type="molecule type" value="Genomic_DNA"/>
</dbReference>
<dbReference type="AlphaFoldDB" id="A0A2P6AR31"/>
<reference evidence="10" key="1">
    <citation type="submission" date="2018-02" db="EMBL/GenBank/DDBJ databases">
        <title>Genome sequencing of Solimonas sp. HR-BB.</title>
        <authorList>
            <person name="Lee Y."/>
            <person name="Jeon C.O."/>
        </authorList>
    </citation>
    <scope>NUCLEOTIDE SEQUENCE [LARGE SCALE GENOMIC DNA]</scope>
    <source>
        <strain evidence="10">HR-E</strain>
    </source>
</reference>
<keyword evidence="3" id="KW-0285">Flavoprotein</keyword>
<dbReference type="GO" id="GO:0034599">
    <property type="term" value="P:cellular response to oxidative stress"/>
    <property type="evidence" value="ECO:0007669"/>
    <property type="project" value="TreeGrafter"/>
</dbReference>
<dbReference type="Gene3D" id="3.50.50.60">
    <property type="entry name" value="FAD/NAD(P)-binding domain"/>
    <property type="match status" value="1"/>
</dbReference>
<evidence type="ECO:0000256" key="4">
    <source>
        <dbReference type="ARBA" id="ARBA00022827"/>
    </source>
</evidence>
<evidence type="ECO:0000256" key="1">
    <source>
        <dbReference type="ARBA" id="ARBA00001974"/>
    </source>
</evidence>
<evidence type="ECO:0000256" key="6">
    <source>
        <dbReference type="ARBA" id="ARBA00023157"/>
    </source>
</evidence>
<evidence type="ECO:0000259" key="8">
    <source>
        <dbReference type="Pfam" id="PF07992"/>
    </source>
</evidence>
<comment type="similarity">
    <text evidence="2">Belongs to the class-I pyridine nucleotide-disulfide oxidoreductase family.</text>
</comment>
<comment type="caution">
    <text evidence="9">The sequence shown here is derived from an EMBL/GenBank/DDBJ whole genome shotgun (WGS) entry which is preliminary data.</text>
</comment>
<gene>
    <name evidence="9" type="ORF">C5O18_08440</name>
</gene>
<evidence type="ECO:0000256" key="3">
    <source>
        <dbReference type="ARBA" id="ARBA00022630"/>
    </source>
</evidence>
<dbReference type="PRINTS" id="PR00411">
    <property type="entry name" value="PNDRDTASEI"/>
</dbReference>
<comment type="cofactor">
    <cofactor evidence="1">
        <name>FAD</name>
        <dbReference type="ChEBI" id="CHEBI:57692"/>
    </cofactor>
</comment>
<feature type="non-terminal residue" evidence="9">
    <location>
        <position position="142"/>
    </location>
</feature>
<dbReference type="Proteomes" id="UP000243900">
    <property type="component" value="Unassembled WGS sequence"/>
</dbReference>
<keyword evidence="10" id="KW-1185">Reference proteome</keyword>
<evidence type="ECO:0000256" key="5">
    <source>
        <dbReference type="ARBA" id="ARBA00023002"/>
    </source>
</evidence>
<keyword evidence="7" id="KW-0676">Redox-active center</keyword>
<dbReference type="GO" id="GO:0005829">
    <property type="term" value="C:cytosol"/>
    <property type="evidence" value="ECO:0007669"/>
    <property type="project" value="TreeGrafter"/>
</dbReference>
<evidence type="ECO:0000313" key="10">
    <source>
        <dbReference type="Proteomes" id="UP000243900"/>
    </source>
</evidence>
<evidence type="ECO:0000256" key="7">
    <source>
        <dbReference type="ARBA" id="ARBA00023284"/>
    </source>
</evidence>
<name>A0A2P6AR31_9GAMM</name>
<dbReference type="SUPFAM" id="SSF51905">
    <property type="entry name" value="FAD/NAD(P)-binding domain"/>
    <property type="match status" value="1"/>
</dbReference>
<evidence type="ECO:0000313" key="9">
    <source>
        <dbReference type="EMBL" id="PQA34008.1"/>
    </source>
</evidence>
<dbReference type="GO" id="GO:0006749">
    <property type="term" value="P:glutathione metabolic process"/>
    <property type="evidence" value="ECO:0007669"/>
    <property type="project" value="TreeGrafter"/>
</dbReference>
<dbReference type="PANTHER" id="PTHR42737:SF2">
    <property type="entry name" value="GLUTATHIONE REDUCTASE"/>
    <property type="match status" value="1"/>
</dbReference>
<dbReference type="GO" id="GO:0004362">
    <property type="term" value="F:glutathione-disulfide reductase (NADPH) activity"/>
    <property type="evidence" value="ECO:0007669"/>
    <property type="project" value="TreeGrafter"/>
</dbReference>
<sequence>MADGSAAAGDFDVDLFVIGAGSGGVRAARFAAGFGARVAVAESRYLGGTCVNVGCVPKKLLSYGAHYRDELAHAAAYGWQVIGAEDGGAPAFDWPTLIAAKNREIARLNGIYRRLLEGSGVVIHEGHARLADATTVEIDGRR</sequence>
<keyword evidence="6" id="KW-1015">Disulfide bond</keyword>
<keyword evidence="4" id="KW-0274">FAD</keyword>
<evidence type="ECO:0000256" key="2">
    <source>
        <dbReference type="ARBA" id="ARBA00007532"/>
    </source>
</evidence>
<dbReference type="GO" id="GO:0050660">
    <property type="term" value="F:flavin adenine dinucleotide binding"/>
    <property type="evidence" value="ECO:0007669"/>
    <property type="project" value="InterPro"/>
</dbReference>
<dbReference type="InterPro" id="IPR036188">
    <property type="entry name" value="FAD/NAD-bd_sf"/>
</dbReference>
<accession>A0A2P6AR31</accession>
<proteinExistence type="inferred from homology"/>
<dbReference type="PANTHER" id="PTHR42737">
    <property type="entry name" value="GLUTATHIONE REDUCTASE"/>
    <property type="match status" value="1"/>
</dbReference>
<dbReference type="GO" id="GO:0045454">
    <property type="term" value="P:cell redox homeostasis"/>
    <property type="evidence" value="ECO:0007669"/>
    <property type="project" value="InterPro"/>
</dbReference>
<dbReference type="Pfam" id="PF07992">
    <property type="entry name" value="Pyr_redox_2"/>
    <property type="match status" value="1"/>
</dbReference>
<keyword evidence="5" id="KW-0560">Oxidoreductase</keyword>